<keyword evidence="3" id="KW-1185">Reference proteome</keyword>
<dbReference type="Pfam" id="PF06985">
    <property type="entry name" value="HET"/>
    <property type="match status" value="1"/>
</dbReference>
<accession>A0AAN6MKE3</accession>
<evidence type="ECO:0000313" key="2">
    <source>
        <dbReference type="EMBL" id="KAK3902497.1"/>
    </source>
</evidence>
<name>A0AAN6MKE3_9PEZI</name>
<dbReference type="AlphaFoldDB" id="A0AAN6MKE3"/>
<dbReference type="PANTHER" id="PTHR24148">
    <property type="entry name" value="ANKYRIN REPEAT DOMAIN-CONTAINING PROTEIN 39 HOMOLOG-RELATED"/>
    <property type="match status" value="1"/>
</dbReference>
<feature type="domain" description="Heterokaryon incompatibility" evidence="1">
    <location>
        <begin position="135"/>
        <end position="294"/>
    </location>
</feature>
<organism evidence="2 3">
    <name type="scientific">Staphylotrichum tortipilum</name>
    <dbReference type="NCBI Taxonomy" id="2831512"/>
    <lineage>
        <taxon>Eukaryota</taxon>
        <taxon>Fungi</taxon>
        <taxon>Dikarya</taxon>
        <taxon>Ascomycota</taxon>
        <taxon>Pezizomycotina</taxon>
        <taxon>Sordariomycetes</taxon>
        <taxon>Sordariomycetidae</taxon>
        <taxon>Sordariales</taxon>
        <taxon>Chaetomiaceae</taxon>
        <taxon>Staphylotrichum</taxon>
    </lineage>
</organism>
<sequence>MTGGSDVATSGQPVPDPELAGITTHLKILEWRMSRMEVGVSMALAKLGLTLPDMPFHGTAVANAPAPTAPAGPVVKNGPYQYRPLDPNKSEVRILKLIGGGKETDPIECSLLHIDFDHAGNASHGDPDFAALSQFIALSYTWGEPKFEESILMDGHSFPVTKNLKDALVRLRTTPRPGINLPYKAEQPTVSYWWIDAVCVNQADVDERNAQVLLMRRIYHKASMVRIWLGEEAADSDRAFRVVDDLDKPLPSRGPGITEPEPLVVDDSERRKNWAALAALFARPWWRRVWVRQEVALNTQIVVSCGGASCYFYVLVAAAKKMNTLALETGLDLEPGAIPQSGDVMWCNPAEDLNILQSQTSYGRQFADLAPLLLQGRTCEATDPRDRVFALLGLADPQVYGLVPDYRLLLRQVIIDATKAVMFTTSKLDLFAAAQNPTRQNGLPSWAPNVVDPWKSWPLPEKDGWSPTMKTTAPMVNFGGSEGQETLTLRGFRCDIIALFSSATVRNDDSIDTLHSTYRRWKNFSHRREYVDKQFGAYQHSMRYELLAPRNDREWLEFVSIRTDSQWFDYAADDSLMGPREQAGSSIRGPVDDRPRTYLVPSDGGGGTANPCARIHVAMRKYAAGRQLGFSTNGCLGLFPEDAQVGDLIVGFPGAFHPVILRAEGDGFVLVGQACK</sequence>
<reference evidence="2" key="1">
    <citation type="journal article" date="2023" name="Mol. Phylogenet. Evol.">
        <title>Genome-scale phylogeny and comparative genomics of the fungal order Sordariales.</title>
        <authorList>
            <person name="Hensen N."/>
            <person name="Bonometti L."/>
            <person name="Westerberg I."/>
            <person name="Brannstrom I.O."/>
            <person name="Guillou S."/>
            <person name="Cros-Aarteil S."/>
            <person name="Calhoun S."/>
            <person name="Haridas S."/>
            <person name="Kuo A."/>
            <person name="Mondo S."/>
            <person name="Pangilinan J."/>
            <person name="Riley R."/>
            <person name="LaButti K."/>
            <person name="Andreopoulos B."/>
            <person name="Lipzen A."/>
            <person name="Chen C."/>
            <person name="Yan M."/>
            <person name="Daum C."/>
            <person name="Ng V."/>
            <person name="Clum A."/>
            <person name="Steindorff A."/>
            <person name="Ohm R.A."/>
            <person name="Martin F."/>
            <person name="Silar P."/>
            <person name="Natvig D.O."/>
            <person name="Lalanne C."/>
            <person name="Gautier V."/>
            <person name="Ament-Velasquez S.L."/>
            <person name="Kruys A."/>
            <person name="Hutchinson M.I."/>
            <person name="Powell A.J."/>
            <person name="Barry K."/>
            <person name="Miller A.N."/>
            <person name="Grigoriev I.V."/>
            <person name="Debuchy R."/>
            <person name="Gladieux P."/>
            <person name="Hiltunen Thoren M."/>
            <person name="Johannesson H."/>
        </authorList>
    </citation>
    <scope>NUCLEOTIDE SEQUENCE</scope>
    <source>
        <strain evidence="2">CBS 103.79</strain>
    </source>
</reference>
<dbReference type="Proteomes" id="UP001303889">
    <property type="component" value="Unassembled WGS sequence"/>
</dbReference>
<reference evidence="2" key="2">
    <citation type="submission" date="2023-05" db="EMBL/GenBank/DDBJ databases">
        <authorList>
            <consortium name="Lawrence Berkeley National Laboratory"/>
            <person name="Steindorff A."/>
            <person name="Hensen N."/>
            <person name="Bonometti L."/>
            <person name="Westerberg I."/>
            <person name="Brannstrom I.O."/>
            <person name="Guillou S."/>
            <person name="Cros-Aarteil S."/>
            <person name="Calhoun S."/>
            <person name="Haridas S."/>
            <person name="Kuo A."/>
            <person name="Mondo S."/>
            <person name="Pangilinan J."/>
            <person name="Riley R."/>
            <person name="Labutti K."/>
            <person name="Andreopoulos B."/>
            <person name="Lipzen A."/>
            <person name="Chen C."/>
            <person name="Yanf M."/>
            <person name="Daum C."/>
            <person name="Ng V."/>
            <person name="Clum A."/>
            <person name="Ohm R."/>
            <person name="Martin F."/>
            <person name="Silar P."/>
            <person name="Natvig D."/>
            <person name="Lalanne C."/>
            <person name="Gautier V."/>
            <person name="Ament-Velasquez S.L."/>
            <person name="Kruys A."/>
            <person name="Hutchinson M.I."/>
            <person name="Powell A.J."/>
            <person name="Barry K."/>
            <person name="Miller A.N."/>
            <person name="Grigoriev I.V."/>
            <person name="Debuchy R."/>
            <person name="Gladieux P."/>
            <person name="Thoren M.H."/>
            <person name="Johannesson H."/>
        </authorList>
    </citation>
    <scope>NUCLEOTIDE SEQUENCE</scope>
    <source>
        <strain evidence="2">CBS 103.79</strain>
    </source>
</reference>
<gene>
    <name evidence="2" type="ORF">C8A05DRAFT_15447</name>
</gene>
<dbReference type="InterPro" id="IPR052895">
    <property type="entry name" value="HetReg/Transcr_Mod"/>
</dbReference>
<evidence type="ECO:0000313" key="3">
    <source>
        <dbReference type="Proteomes" id="UP001303889"/>
    </source>
</evidence>
<dbReference type="PANTHER" id="PTHR24148:SF73">
    <property type="entry name" value="HET DOMAIN PROTEIN (AFU_ORTHOLOGUE AFUA_8G01020)"/>
    <property type="match status" value="1"/>
</dbReference>
<proteinExistence type="predicted"/>
<comment type="caution">
    <text evidence="2">The sequence shown here is derived from an EMBL/GenBank/DDBJ whole genome shotgun (WGS) entry which is preliminary data.</text>
</comment>
<dbReference type="InterPro" id="IPR010730">
    <property type="entry name" value="HET"/>
</dbReference>
<evidence type="ECO:0000259" key="1">
    <source>
        <dbReference type="Pfam" id="PF06985"/>
    </source>
</evidence>
<protein>
    <submittedName>
        <fullName evidence="2">Heterokaryon incompatibility protein-domain-containing protein</fullName>
    </submittedName>
</protein>
<dbReference type="EMBL" id="MU855505">
    <property type="protein sequence ID" value="KAK3902497.1"/>
    <property type="molecule type" value="Genomic_DNA"/>
</dbReference>